<dbReference type="AlphaFoldDB" id="A0ABD5VIT2"/>
<accession>A0ABD5VIT2</accession>
<dbReference type="RefSeq" id="WP_336351338.1">
    <property type="nucleotide sequence ID" value="NZ_JAZAQL010000003.1"/>
</dbReference>
<dbReference type="EMBL" id="JBHSXN010000003">
    <property type="protein sequence ID" value="MFC6954388.1"/>
    <property type="molecule type" value="Genomic_DNA"/>
</dbReference>
<evidence type="ECO:0000313" key="1">
    <source>
        <dbReference type="EMBL" id="MFC6954388.1"/>
    </source>
</evidence>
<evidence type="ECO:0008006" key="3">
    <source>
        <dbReference type="Google" id="ProtNLM"/>
    </source>
</evidence>
<comment type="caution">
    <text evidence="1">The sequence shown here is derived from an EMBL/GenBank/DDBJ whole genome shotgun (WGS) entry which is preliminary data.</text>
</comment>
<sequence length="65" mass="6536">MVHCPECDTTLDSMDDVAFDDTESRIGIVRASKRFYVVECAHCGYSLGSGVAGAGGGGGGAAGAH</sequence>
<protein>
    <recommendedName>
        <fullName evidence="3">Small CPxCG-related zinc finger protein</fullName>
    </recommendedName>
</protein>
<keyword evidence="2" id="KW-1185">Reference proteome</keyword>
<evidence type="ECO:0000313" key="2">
    <source>
        <dbReference type="Proteomes" id="UP001596395"/>
    </source>
</evidence>
<gene>
    <name evidence="1" type="ORF">ACFQGB_16110</name>
</gene>
<proteinExistence type="predicted"/>
<reference evidence="1 2" key="1">
    <citation type="journal article" date="2019" name="Int. J. Syst. Evol. Microbiol.">
        <title>The Global Catalogue of Microorganisms (GCM) 10K type strain sequencing project: providing services to taxonomists for standard genome sequencing and annotation.</title>
        <authorList>
            <consortium name="The Broad Institute Genomics Platform"/>
            <consortium name="The Broad Institute Genome Sequencing Center for Infectious Disease"/>
            <person name="Wu L."/>
            <person name="Ma J."/>
        </authorList>
    </citation>
    <scope>NUCLEOTIDE SEQUENCE [LARGE SCALE GENOMIC DNA]</scope>
    <source>
        <strain evidence="1 2">GX26</strain>
    </source>
</reference>
<dbReference type="Proteomes" id="UP001596395">
    <property type="component" value="Unassembled WGS sequence"/>
</dbReference>
<organism evidence="1 2">
    <name type="scientific">Halorubellus litoreus</name>
    <dbReference type="NCBI Taxonomy" id="755308"/>
    <lineage>
        <taxon>Archaea</taxon>
        <taxon>Methanobacteriati</taxon>
        <taxon>Methanobacteriota</taxon>
        <taxon>Stenosarchaea group</taxon>
        <taxon>Halobacteria</taxon>
        <taxon>Halobacteriales</taxon>
        <taxon>Halorubellaceae</taxon>
        <taxon>Halorubellus</taxon>
    </lineage>
</organism>
<name>A0ABD5VIT2_9EURY</name>